<dbReference type="AlphaFoldDB" id="A0A3M6TNV0"/>
<dbReference type="Gene3D" id="1.20.58.2190">
    <property type="match status" value="1"/>
</dbReference>
<protein>
    <submittedName>
        <fullName evidence="1">Uncharacterized protein</fullName>
    </submittedName>
</protein>
<name>A0A3M6TNV0_POCDA</name>
<keyword evidence="2" id="KW-1185">Reference proteome</keyword>
<proteinExistence type="predicted"/>
<comment type="caution">
    <text evidence="1">The sequence shown here is derived from an EMBL/GenBank/DDBJ whole genome shotgun (WGS) entry which is preliminary data.</text>
</comment>
<organism evidence="1 2">
    <name type="scientific">Pocillopora damicornis</name>
    <name type="common">Cauliflower coral</name>
    <name type="synonym">Millepora damicornis</name>
    <dbReference type="NCBI Taxonomy" id="46731"/>
    <lineage>
        <taxon>Eukaryota</taxon>
        <taxon>Metazoa</taxon>
        <taxon>Cnidaria</taxon>
        <taxon>Anthozoa</taxon>
        <taxon>Hexacorallia</taxon>
        <taxon>Scleractinia</taxon>
        <taxon>Astrocoeniina</taxon>
        <taxon>Pocilloporidae</taxon>
        <taxon>Pocillopora</taxon>
    </lineage>
</organism>
<gene>
    <name evidence="1" type="ORF">pdam_00015274</name>
</gene>
<dbReference type="EMBL" id="RCHS01003245">
    <property type="protein sequence ID" value="RMX43060.1"/>
    <property type="molecule type" value="Genomic_DNA"/>
</dbReference>
<sequence length="155" mass="18167">MDWKSLPNQYIEYHSNDANETREKVLVRNSKEFLSTSEPGDRFALEVKFYDDVERIAQKFESDEDFFKMMKAGINSLEKCGVNLWRFPWCKEYHTVKEERSKTEESFKACIEFTASQASSTKDQAERFEANSTKKGKLKTINALSKTTIKCLYDR</sequence>
<dbReference type="Proteomes" id="UP000275408">
    <property type="component" value="Unassembled WGS sequence"/>
</dbReference>
<accession>A0A3M6TNV0</accession>
<dbReference type="OrthoDB" id="5988555at2759"/>
<evidence type="ECO:0000313" key="2">
    <source>
        <dbReference type="Proteomes" id="UP000275408"/>
    </source>
</evidence>
<reference evidence="1 2" key="1">
    <citation type="journal article" date="2018" name="Sci. Rep.">
        <title>Comparative analysis of the Pocillopora damicornis genome highlights role of immune system in coral evolution.</title>
        <authorList>
            <person name="Cunning R."/>
            <person name="Bay R.A."/>
            <person name="Gillette P."/>
            <person name="Baker A.C."/>
            <person name="Traylor-Knowles N."/>
        </authorList>
    </citation>
    <scope>NUCLEOTIDE SEQUENCE [LARGE SCALE GENOMIC DNA]</scope>
    <source>
        <strain evidence="1">RSMAS</strain>
        <tissue evidence="1">Whole animal</tissue>
    </source>
</reference>
<evidence type="ECO:0000313" key="1">
    <source>
        <dbReference type="EMBL" id="RMX43060.1"/>
    </source>
</evidence>